<evidence type="ECO:0000259" key="6">
    <source>
        <dbReference type="PROSITE" id="PS50016"/>
    </source>
</evidence>
<feature type="compositionally biased region" description="Acidic residues" evidence="5">
    <location>
        <begin position="609"/>
        <end position="619"/>
    </location>
</feature>
<dbReference type="GeneID" id="41964413"/>
<dbReference type="RefSeq" id="XP_030978295.1">
    <property type="nucleotide sequence ID" value="XM_031129505.1"/>
</dbReference>
<feature type="compositionally biased region" description="Low complexity" evidence="5">
    <location>
        <begin position="425"/>
        <end position="435"/>
    </location>
</feature>
<feature type="compositionally biased region" description="Polar residues" evidence="5">
    <location>
        <begin position="552"/>
        <end position="565"/>
    </location>
</feature>
<dbReference type="InterPro" id="IPR011011">
    <property type="entry name" value="Znf_FYVE_PHD"/>
</dbReference>
<dbReference type="SMART" id="SM00249">
    <property type="entry name" value="PHD"/>
    <property type="match status" value="1"/>
</dbReference>
<sequence length="817" mass="88258">MTAERLDTSFGNRQAWSPSAPSSHGTPTAALLPSPIFEALDDHQSSGGYCAPHLEDVSPLDATFEHIGGDSSPRHLDSGGLGGRESLAQIPGQGAVHSRKRARLASGFRTSLSDPPALQPLSEPSNRLTLPHPNGDDTIPRPEEPPLKRARKVRRRDAGPADQGQTITPPSSTHKRTSRQKPTPKIDNEIETMQDAQGFHDFPGTGAPDPNDMPVFVTSPGDMFAYPLSAPTSASLFPDPNMWNNGGGFSGLGLDIDFGAAGSGMLQGHHALSPTQHLSMDPSGWDATAQMFQDSSVQAQDVQLGQNQPDMQHTHPQPQPQPQQQRSVSRSQSKQQRPTKRERPIAPKTTTSSADISFTAVSASLDQVSLGLDSTELYQGSFDDPYCLSHTGESVNPGLLLSRPPSVNMDGPSHRVQPQSRVPLSSASSGMLQSSSHAQNFGISKASMREMAPARPVSSRANTVIPPAKTSVARPAVSRSFSEHRSQKRTGRASGTNKMPVLAPATQRPLQPPPQLQPQQPPQRPRSRPSSTGSMRSSGRSSPFKDHHHSRLSSLNSIPEASPQPQLAFRPTLARITVNADGHASVEEVFPSRRTRSARSGRSSRSADDEYEEYASSTDDEEIVIPAKCSRPRSFALPDSLEVSGSRPRWQEAGGRLLPHEISLQNDEESEAETVINDGAGDAESELRRLRQRQMANHGSPKKLKISATRSFSGHHSHPALLSPATMTEMSLPTPSSRNRVRCVCAGSPGGEQTVDGLMVQCQSCEMWLHGKCINVSKRNMPSVYICSFCAETPRNRRNVALGASSPLAHKSFTKFR</sequence>
<feature type="compositionally biased region" description="Pro residues" evidence="5">
    <location>
        <begin position="510"/>
        <end position="524"/>
    </location>
</feature>
<feature type="compositionally biased region" description="Polar residues" evidence="5">
    <location>
        <begin position="163"/>
        <end position="172"/>
    </location>
</feature>
<evidence type="ECO:0000256" key="3">
    <source>
        <dbReference type="ARBA" id="ARBA00022833"/>
    </source>
</evidence>
<evidence type="ECO:0000256" key="5">
    <source>
        <dbReference type="SAM" id="MobiDB-lite"/>
    </source>
</evidence>
<feature type="region of interest" description="Disordered" evidence="5">
    <location>
        <begin position="1"/>
        <end position="185"/>
    </location>
</feature>
<dbReference type="KEGG" id="pgri:PgNI_09523"/>
<gene>
    <name evidence="8" type="ORF">PgNI_09523</name>
</gene>
<dbReference type="InterPro" id="IPR001965">
    <property type="entry name" value="Znf_PHD"/>
</dbReference>
<keyword evidence="2 4" id="KW-0863">Zinc-finger</keyword>
<dbReference type="PROSITE" id="PS50016">
    <property type="entry name" value="ZF_PHD_2"/>
    <property type="match status" value="1"/>
</dbReference>
<feature type="compositionally biased region" description="Basic and acidic residues" evidence="5">
    <location>
        <begin position="134"/>
        <end position="147"/>
    </location>
</feature>
<dbReference type="GO" id="GO:0008270">
    <property type="term" value="F:zinc ion binding"/>
    <property type="evidence" value="ECO:0007669"/>
    <property type="project" value="UniProtKB-KW"/>
</dbReference>
<evidence type="ECO:0000313" key="7">
    <source>
        <dbReference type="Proteomes" id="UP000515153"/>
    </source>
</evidence>
<proteinExistence type="predicted"/>
<feature type="region of interest" description="Disordered" evidence="5">
    <location>
        <begin position="409"/>
        <end position="435"/>
    </location>
</feature>
<protein>
    <recommendedName>
        <fullName evidence="6">PHD-type domain-containing protein</fullName>
    </recommendedName>
</protein>
<dbReference type="Pfam" id="PF00628">
    <property type="entry name" value="PHD"/>
    <property type="match status" value="1"/>
</dbReference>
<evidence type="ECO:0000313" key="8">
    <source>
        <dbReference type="RefSeq" id="XP_030978295.1"/>
    </source>
</evidence>
<dbReference type="InterPro" id="IPR019787">
    <property type="entry name" value="Znf_PHD-finger"/>
</dbReference>
<organism evidence="7 8">
    <name type="scientific">Pyricularia grisea</name>
    <name type="common">Crabgrass-specific blast fungus</name>
    <name type="synonym">Magnaporthe grisea</name>
    <dbReference type="NCBI Taxonomy" id="148305"/>
    <lineage>
        <taxon>Eukaryota</taxon>
        <taxon>Fungi</taxon>
        <taxon>Dikarya</taxon>
        <taxon>Ascomycota</taxon>
        <taxon>Pezizomycotina</taxon>
        <taxon>Sordariomycetes</taxon>
        <taxon>Sordariomycetidae</taxon>
        <taxon>Magnaporthales</taxon>
        <taxon>Pyriculariaceae</taxon>
        <taxon>Pyricularia</taxon>
    </lineage>
</organism>
<dbReference type="InterPro" id="IPR019786">
    <property type="entry name" value="Zinc_finger_PHD-type_CS"/>
</dbReference>
<reference evidence="8" key="3">
    <citation type="submission" date="2025-08" db="UniProtKB">
        <authorList>
            <consortium name="RefSeq"/>
        </authorList>
    </citation>
    <scope>IDENTIFICATION</scope>
    <source>
        <strain evidence="8">NI907</strain>
    </source>
</reference>
<dbReference type="Gene3D" id="3.30.40.10">
    <property type="entry name" value="Zinc/RING finger domain, C3HC4 (zinc finger)"/>
    <property type="match status" value="1"/>
</dbReference>
<dbReference type="SUPFAM" id="SSF57903">
    <property type="entry name" value="FYVE/PHD zinc finger"/>
    <property type="match status" value="1"/>
</dbReference>
<keyword evidence="3" id="KW-0862">Zinc</keyword>
<keyword evidence="7" id="KW-1185">Reference proteome</keyword>
<feature type="region of interest" description="Disordered" evidence="5">
    <location>
        <begin position="583"/>
        <end position="619"/>
    </location>
</feature>
<evidence type="ECO:0000256" key="1">
    <source>
        <dbReference type="ARBA" id="ARBA00022723"/>
    </source>
</evidence>
<dbReference type="OrthoDB" id="419183at2759"/>
<dbReference type="PROSITE" id="PS01359">
    <property type="entry name" value="ZF_PHD_1"/>
    <property type="match status" value="1"/>
</dbReference>
<keyword evidence="1" id="KW-0479">Metal-binding</keyword>
<reference evidence="8" key="1">
    <citation type="journal article" date="2019" name="Mol. Biol. Evol.">
        <title>Blast fungal genomes show frequent chromosomal changes, gene gains and losses, and effector gene turnover.</title>
        <authorList>
            <person name="Gomez Luciano L.B."/>
            <person name="Jason Tsai I."/>
            <person name="Chuma I."/>
            <person name="Tosa Y."/>
            <person name="Chen Y.H."/>
            <person name="Li J.Y."/>
            <person name="Li M.Y."/>
            <person name="Jade Lu M.Y."/>
            <person name="Nakayashiki H."/>
            <person name="Li W.H."/>
        </authorList>
    </citation>
    <scope>NUCLEOTIDE SEQUENCE</scope>
    <source>
        <strain evidence="8">NI907</strain>
    </source>
</reference>
<feature type="compositionally biased region" description="Basic and acidic residues" evidence="5">
    <location>
        <begin position="63"/>
        <end position="77"/>
    </location>
</feature>
<dbReference type="InterPro" id="IPR013083">
    <property type="entry name" value="Znf_RING/FYVE/PHD"/>
</dbReference>
<reference evidence="8" key="2">
    <citation type="submission" date="2019-10" db="EMBL/GenBank/DDBJ databases">
        <authorList>
            <consortium name="NCBI Genome Project"/>
        </authorList>
    </citation>
    <scope>NUCLEOTIDE SEQUENCE</scope>
    <source>
        <strain evidence="8">NI907</strain>
    </source>
</reference>
<dbReference type="Proteomes" id="UP000515153">
    <property type="component" value="Unplaced"/>
</dbReference>
<feature type="domain" description="PHD-type" evidence="6">
    <location>
        <begin position="740"/>
        <end position="793"/>
    </location>
</feature>
<dbReference type="AlphaFoldDB" id="A0A6P8ATT0"/>
<feature type="region of interest" description="Disordered" evidence="5">
    <location>
        <begin position="449"/>
        <end position="566"/>
    </location>
</feature>
<evidence type="ECO:0000256" key="4">
    <source>
        <dbReference type="PROSITE-ProRule" id="PRU00146"/>
    </source>
</evidence>
<name>A0A6P8ATT0_PYRGI</name>
<feature type="region of interest" description="Disordered" evidence="5">
    <location>
        <begin position="307"/>
        <end position="353"/>
    </location>
</feature>
<feature type="compositionally biased region" description="Low complexity" evidence="5">
    <location>
        <begin position="528"/>
        <end position="542"/>
    </location>
</feature>
<evidence type="ECO:0000256" key="2">
    <source>
        <dbReference type="ARBA" id="ARBA00022771"/>
    </source>
</evidence>
<feature type="compositionally biased region" description="Polar residues" evidence="5">
    <location>
        <begin position="9"/>
        <end position="26"/>
    </location>
</feature>
<accession>A0A6P8ATT0</accession>
<feature type="compositionally biased region" description="Low complexity" evidence="5">
    <location>
        <begin position="322"/>
        <end position="336"/>
    </location>
</feature>